<sequence>MTKFSNNFSYLLEKPCYISDVTIEVMGENDRDRSKAEEEESDGEGRTVSVNKKSGGKPSSHSKGRGGRRRHVNK</sequence>
<accession>U9TBV0</accession>
<name>U9TBV0_RHIID</name>
<proteinExistence type="predicted"/>
<gene>
    <name evidence="2" type="ORF">GLOINDRAFT_35340</name>
</gene>
<dbReference type="EMBL" id="KI292825">
    <property type="protein sequence ID" value="ESA05595.1"/>
    <property type="molecule type" value="Genomic_DNA"/>
</dbReference>
<protein>
    <submittedName>
        <fullName evidence="2">Uncharacterized protein</fullName>
    </submittedName>
</protein>
<evidence type="ECO:0000256" key="1">
    <source>
        <dbReference type="SAM" id="MobiDB-lite"/>
    </source>
</evidence>
<evidence type="ECO:0000313" key="2">
    <source>
        <dbReference type="EMBL" id="ESA05595.1"/>
    </source>
</evidence>
<feature type="region of interest" description="Disordered" evidence="1">
    <location>
        <begin position="28"/>
        <end position="74"/>
    </location>
</feature>
<reference evidence="2" key="1">
    <citation type="submission" date="2013-07" db="EMBL/GenBank/DDBJ databases">
        <title>The genome of an arbuscular mycorrhizal fungus provides insights into the evolution of the oldest plant symbiosis.</title>
        <authorList>
            <consortium name="DOE Joint Genome Institute"/>
            <person name="Tisserant E."/>
            <person name="Malbreil M."/>
            <person name="Kuo A."/>
            <person name="Kohler A."/>
            <person name="Symeonidi A."/>
            <person name="Balestrini R."/>
            <person name="Charron P."/>
            <person name="Duensing N."/>
            <person name="Frei-dit-Frey N."/>
            <person name="Gianinazzi-Pearson V."/>
            <person name="Gilbert B."/>
            <person name="Handa Y."/>
            <person name="Hijri M."/>
            <person name="Kaul R."/>
            <person name="Kawaguchi M."/>
            <person name="Krajinski F."/>
            <person name="Lammers P."/>
            <person name="Lapierre D."/>
            <person name="Masclaux F.G."/>
            <person name="Murat C."/>
            <person name="Morin E."/>
            <person name="Ndikumana S."/>
            <person name="Pagni M."/>
            <person name="Petitpierre D."/>
            <person name="Requena N."/>
            <person name="Rosikiewicz P."/>
            <person name="Riley R."/>
            <person name="Saito K."/>
            <person name="San Clemente H."/>
            <person name="Shapiro H."/>
            <person name="van Tuinen D."/>
            <person name="Becard G."/>
            <person name="Bonfante P."/>
            <person name="Paszkowski U."/>
            <person name="Shachar-Hill Y."/>
            <person name="Young J.P."/>
            <person name="Sanders I.R."/>
            <person name="Henrissat B."/>
            <person name="Rensing S.A."/>
            <person name="Grigoriev I.V."/>
            <person name="Corradi N."/>
            <person name="Roux C."/>
            <person name="Martin F."/>
        </authorList>
    </citation>
    <scope>NUCLEOTIDE SEQUENCE</scope>
    <source>
        <strain evidence="2">DAOM 197198</strain>
    </source>
</reference>
<feature type="compositionally biased region" description="Basic residues" evidence="1">
    <location>
        <begin position="60"/>
        <end position="74"/>
    </location>
</feature>
<organism evidence="2">
    <name type="scientific">Rhizophagus irregularis (strain DAOM 181602 / DAOM 197198 / MUCL 43194)</name>
    <name type="common">Arbuscular mycorrhizal fungus</name>
    <name type="synonym">Glomus intraradices</name>
    <dbReference type="NCBI Taxonomy" id="747089"/>
    <lineage>
        <taxon>Eukaryota</taxon>
        <taxon>Fungi</taxon>
        <taxon>Fungi incertae sedis</taxon>
        <taxon>Mucoromycota</taxon>
        <taxon>Glomeromycotina</taxon>
        <taxon>Glomeromycetes</taxon>
        <taxon>Glomerales</taxon>
        <taxon>Glomeraceae</taxon>
        <taxon>Rhizophagus</taxon>
    </lineage>
</organism>
<dbReference type="HOGENOM" id="CLU_2689075_0_0_1"/>
<dbReference type="AlphaFoldDB" id="U9TBV0"/>